<keyword evidence="1" id="KW-0805">Transcription regulation</keyword>
<dbReference type="PROSITE" id="PS50977">
    <property type="entry name" value="HTH_TETR_2"/>
    <property type="match status" value="1"/>
</dbReference>
<dbReference type="InterPro" id="IPR009057">
    <property type="entry name" value="Homeodomain-like_sf"/>
</dbReference>
<feature type="DNA-binding region" description="H-T-H motif" evidence="4">
    <location>
        <begin position="83"/>
        <end position="102"/>
    </location>
</feature>
<proteinExistence type="predicted"/>
<dbReference type="RefSeq" id="WP_341442266.1">
    <property type="nucleotide sequence ID" value="NZ_JBBPCN010000001.1"/>
</dbReference>
<evidence type="ECO:0000313" key="8">
    <source>
        <dbReference type="Proteomes" id="UP001456513"/>
    </source>
</evidence>
<evidence type="ECO:0000259" key="6">
    <source>
        <dbReference type="PROSITE" id="PS50977"/>
    </source>
</evidence>
<comment type="caution">
    <text evidence="7">The sequence shown here is derived from an EMBL/GenBank/DDBJ whole genome shotgun (WGS) entry which is preliminary data.</text>
</comment>
<gene>
    <name evidence="7" type="ORF">AABD04_19945</name>
</gene>
<dbReference type="InterPro" id="IPR001647">
    <property type="entry name" value="HTH_TetR"/>
</dbReference>
<feature type="domain" description="HTH tetR-type" evidence="6">
    <location>
        <begin position="60"/>
        <end position="120"/>
    </location>
</feature>
<evidence type="ECO:0000256" key="3">
    <source>
        <dbReference type="ARBA" id="ARBA00023163"/>
    </source>
</evidence>
<dbReference type="SUPFAM" id="SSF46689">
    <property type="entry name" value="Homeodomain-like"/>
    <property type="match status" value="1"/>
</dbReference>
<evidence type="ECO:0000313" key="7">
    <source>
        <dbReference type="EMBL" id="MEK8073123.1"/>
    </source>
</evidence>
<dbReference type="PANTHER" id="PTHR30055:SF234">
    <property type="entry name" value="HTH-TYPE TRANSCRIPTIONAL REGULATOR BETI"/>
    <property type="match status" value="1"/>
</dbReference>
<keyword evidence="8" id="KW-1185">Reference proteome</keyword>
<dbReference type="EMBL" id="JBBPCN010000001">
    <property type="protein sequence ID" value="MEK8073123.1"/>
    <property type="molecule type" value="Genomic_DNA"/>
</dbReference>
<keyword evidence="2 4" id="KW-0238">DNA-binding</keyword>
<evidence type="ECO:0000256" key="2">
    <source>
        <dbReference type="ARBA" id="ARBA00023125"/>
    </source>
</evidence>
<dbReference type="PRINTS" id="PR00455">
    <property type="entry name" value="HTHTETR"/>
</dbReference>
<evidence type="ECO:0000256" key="4">
    <source>
        <dbReference type="PROSITE-ProRule" id="PRU00335"/>
    </source>
</evidence>
<protein>
    <submittedName>
        <fullName evidence="7">Helix-turn-helix domain-containing protein</fullName>
    </submittedName>
</protein>
<feature type="compositionally biased region" description="Basic and acidic residues" evidence="5">
    <location>
        <begin position="1"/>
        <end position="16"/>
    </location>
</feature>
<dbReference type="Pfam" id="PF00440">
    <property type="entry name" value="TetR_N"/>
    <property type="match status" value="1"/>
</dbReference>
<organism evidence="7 8">
    <name type="scientific">Rhodococcus navarretei</name>
    <dbReference type="NCBI Taxonomy" id="3128981"/>
    <lineage>
        <taxon>Bacteria</taxon>
        <taxon>Bacillati</taxon>
        <taxon>Actinomycetota</taxon>
        <taxon>Actinomycetes</taxon>
        <taxon>Mycobacteriales</taxon>
        <taxon>Nocardiaceae</taxon>
        <taxon>Rhodococcus</taxon>
    </lineage>
</organism>
<reference evidence="7 8" key="1">
    <citation type="submission" date="2024-03" db="EMBL/GenBank/DDBJ databases">
        <title>Rhodococcus navarretei sp. nov. and Pseudarthrobacter quantumdoti sp. nov., two new species with the ability to biosynthesize Quantum Dots isolated from soil samples at Union Glacier, Antarctica.</title>
        <authorList>
            <person name="Vargas M."/>
        </authorList>
    </citation>
    <scope>NUCLEOTIDE SEQUENCE [LARGE SCALE GENOMIC DNA]</scope>
    <source>
        <strain evidence="7 8">EXRC-4A-4</strain>
    </source>
</reference>
<evidence type="ECO:0000256" key="5">
    <source>
        <dbReference type="SAM" id="MobiDB-lite"/>
    </source>
</evidence>
<name>A0ABU9D3W4_9NOCA</name>
<evidence type="ECO:0000256" key="1">
    <source>
        <dbReference type="ARBA" id="ARBA00023015"/>
    </source>
</evidence>
<dbReference type="PANTHER" id="PTHR30055">
    <property type="entry name" value="HTH-TYPE TRANSCRIPTIONAL REGULATOR RUTR"/>
    <property type="match status" value="1"/>
</dbReference>
<dbReference type="InterPro" id="IPR050109">
    <property type="entry name" value="HTH-type_TetR-like_transc_reg"/>
</dbReference>
<dbReference type="Proteomes" id="UP001456513">
    <property type="component" value="Unassembled WGS sequence"/>
</dbReference>
<dbReference type="Gene3D" id="1.10.357.10">
    <property type="entry name" value="Tetracycline Repressor, domain 2"/>
    <property type="match status" value="1"/>
</dbReference>
<feature type="region of interest" description="Disordered" evidence="5">
    <location>
        <begin position="1"/>
        <end position="62"/>
    </location>
</feature>
<accession>A0ABU9D3W4</accession>
<sequence>MPRRRSSDHEDGHADETPTGWDSSPAADDNPVVAESPGPSYADSDTPAEPTAPKGSAHRPSRRHLIVKAAVRVFSRKGFAETSIQEIAEAAGMVPTAVYYHFASKEELFESALGYAMDASSAAAQQARPDDAEADADTFKSVIDAVWDWTAQHPNAARMLFLQMAGGATPGTRLLTKEYEDRHIRRAFDYFPVAETPANKRSAAALQAARSLRVRTMIATTIAIQPLRIEGGPLAGISVPRLRAATTEVCSKMIEGR</sequence>
<keyword evidence="3" id="KW-0804">Transcription</keyword>